<accession>A0A6C0HT76</accession>
<feature type="region of interest" description="Disordered" evidence="1">
    <location>
        <begin position="1"/>
        <end position="21"/>
    </location>
</feature>
<dbReference type="AlphaFoldDB" id="A0A6C0HT76"/>
<protein>
    <submittedName>
        <fullName evidence="3">Uncharacterized protein</fullName>
    </submittedName>
</protein>
<keyword evidence="2" id="KW-0812">Transmembrane</keyword>
<feature type="compositionally biased region" description="Low complexity" evidence="1">
    <location>
        <begin position="383"/>
        <end position="400"/>
    </location>
</feature>
<evidence type="ECO:0000256" key="1">
    <source>
        <dbReference type="SAM" id="MobiDB-lite"/>
    </source>
</evidence>
<feature type="region of interest" description="Disordered" evidence="1">
    <location>
        <begin position="353"/>
        <end position="422"/>
    </location>
</feature>
<dbReference type="EMBL" id="MN740008">
    <property type="protein sequence ID" value="QHT83346.1"/>
    <property type="molecule type" value="Genomic_DNA"/>
</dbReference>
<feature type="transmembrane region" description="Helical" evidence="2">
    <location>
        <begin position="163"/>
        <end position="185"/>
    </location>
</feature>
<organism evidence="3">
    <name type="scientific">viral metagenome</name>
    <dbReference type="NCBI Taxonomy" id="1070528"/>
    <lineage>
        <taxon>unclassified sequences</taxon>
        <taxon>metagenomes</taxon>
        <taxon>organismal metagenomes</taxon>
    </lineage>
</organism>
<feature type="compositionally biased region" description="Basic residues" evidence="1">
    <location>
        <begin position="402"/>
        <end position="422"/>
    </location>
</feature>
<feature type="compositionally biased region" description="Pro residues" evidence="1">
    <location>
        <begin position="367"/>
        <end position="382"/>
    </location>
</feature>
<name>A0A6C0HT76_9ZZZZ</name>
<sequence>MSVFRSRVPTPVSKKSLQPRSLQSRSLSKTQGMVVSRNRVSYTFSKNEVYNNLIQNGTIDILVKLDETPESTHLIDRIISLFRKYLDDSEFNLSFTYVLKDVESEFRDFIESTIESTKGGRRTDPNWNRIKESFFRIAGITSENEKEAITNLAEFVDTIKSSWFFWTANASFAVLATTMVVGRAYPYDAGVFMIQFMAWVGYNIGVLICNIAQYQAPSMVTSAAINFYNSPAETKQFIIKLFFTYFGGFFTSFLNIDNLENITNTRNNLSDFRSFQCALGWYLFVKRNLQQVTLSELRATNPEILNTMVVEIAESLSNENEINSDNLTRALNGDEAAIQLISGRFQNEIVNNMPRHGNIRRPGDIFPQPPPQPRPQPPPSPDSPVLRRSPRGSPRGSPGSRRGGKSKRGKKTKRRNRSIRKR</sequence>
<reference evidence="3" key="1">
    <citation type="journal article" date="2020" name="Nature">
        <title>Giant virus diversity and host interactions through global metagenomics.</title>
        <authorList>
            <person name="Schulz F."/>
            <person name="Roux S."/>
            <person name="Paez-Espino D."/>
            <person name="Jungbluth S."/>
            <person name="Walsh D.A."/>
            <person name="Denef V.J."/>
            <person name="McMahon K.D."/>
            <person name="Konstantinidis K.T."/>
            <person name="Eloe-Fadrosh E.A."/>
            <person name="Kyrpides N.C."/>
            <person name="Woyke T."/>
        </authorList>
    </citation>
    <scope>NUCLEOTIDE SEQUENCE</scope>
    <source>
        <strain evidence="3">GVMAG-M-3300023184-167</strain>
    </source>
</reference>
<feature type="transmembrane region" description="Helical" evidence="2">
    <location>
        <begin position="237"/>
        <end position="256"/>
    </location>
</feature>
<keyword evidence="2" id="KW-1133">Transmembrane helix</keyword>
<evidence type="ECO:0000313" key="3">
    <source>
        <dbReference type="EMBL" id="QHT83346.1"/>
    </source>
</evidence>
<proteinExistence type="predicted"/>
<feature type="transmembrane region" description="Helical" evidence="2">
    <location>
        <begin position="191"/>
        <end position="212"/>
    </location>
</feature>
<keyword evidence="2" id="KW-0472">Membrane</keyword>
<evidence type="ECO:0000256" key="2">
    <source>
        <dbReference type="SAM" id="Phobius"/>
    </source>
</evidence>